<reference evidence="2 3" key="1">
    <citation type="submission" date="2021-01" db="EMBL/GenBank/DDBJ databases">
        <title>Genome Sequencing of Type Strains.</title>
        <authorList>
            <person name="Lemaire J.F."/>
            <person name="Inderbitzin P."/>
            <person name="Collins S.B."/>
            <person name="Wespe N."/>
            <person name="Knight-Connoni V."/>
        </authorList>
    </citation>
    <scope>NUCLEOTIDE SEQUENCE [LARGE SCALE GENOMIC DNA]</scope>
    <source>
        <strain evidence="2 3">DSM 14730</strain>
    </source>
</reference>
<dbReference type="EMBL" id="JAFHKS010000042">
    <property type="protein sequence ID" value="MBN3544940.1"/>
    <property type="molecule type" value="Genomic_DNA"/>
</dbReference>
<evidence type="ECO:0000256" key="1">
    <source>
        <dbReference type="SAM" id="Phobius"/>
    </source>
</evidence>
<keyword evidence="1" id="KW-0472">Membrane</keyword>
<dbReference type="RefSeq" id="WP_188403412.1">
    <property type="nucleotide sequence ID" value="NZ_BMCE01000002.1"/>
</dbReference>
<gene>
    <name evidence="2" type="ORF">JYA64_06525</name>
</gene>
<organism evidence="2 3">
    <name type="scientific">Fictibacillus barbaricus</name>
    <dbReference type="NCBI Taxonomy" id="182136"/>
    <lineage>
        <taxon>Bacteria</taxon>
        <taxon>Bacillati</taxon>
        <taxon>Bacillota</taxon>
        <taxon>Bacilli</taxon>
        <taxon>Bacillales</taxon>
        <taxon>Fictibacillaceae</taxon>
        <taxon>Fictibacillus</taxon>
    </lineage>
</organism>
<keyword evidence="3" id="KW-1185">Reference proteome</keyword>
<feature type="transmembrane region" description="Helical" evidence="1">
    <location>
        <begin position="151"/>
        <end position="170"/>
    </location>
</feature>
<protein>
    <recommendedName>
        <fullName evidence="4">DUF1129 domain-containing protein</fullName>
    </recommendedName>
</protein>
<feature type="transmembrane region" description="Helical" evidence="1">
    <location>
        <begin position="87"/>
        <end position="104"/>
    </location>
</feature>
<evidence type="ECO:0008006" key="4">
    <source>
        <dbReference type="Google" id="ProtNLM"/>
    </source>
</evidence>
<keyword evidence="1" id="KW-0812">Transmembrane</keyword>
<evidence type="ECO:0000313" key="3">
    <source>
        <dbReference type="Proteomes" id="UP001319060"/>
    </source>
</evidence>
<keyword evidence="1" id="KW-1133">Transmembrane helix</keyword>
<feature type="transmembrane region" description="Helical" evidence="1">
    <location>
        <begin position="176"/>
        <end position="193"/>
    </location>
</feature>
<comment type="caution">
    <text evidence="2">The sequence shown here is derived from an EMBL/GenBank/DDBJ whole genome shotgun (WGS) entry which is preliminary data.</text>
</comment>
<accession>A0ABS2ZE11</accession>
<dbReference type="Proteomes" id="UP001319060">
    <property type="component" value="Unassembled WGS sequence"/>
</dbReference>
<evidence type="ECO:0000313" key="2">
    <source>
        <dbReference type="EMBL" id="MBN3544940.1"/>
    </source>
</evidence>
<proteinExistence type="predicted"/>
<sequence>MSDLEKVISGYVNELEERLIQIQRVQRENYVEEIRDHLYSFVNEYKQKGLSDVQIEQKIQEEFLSMNELAADLINSSKRSRFNIKHNYILLLPILVGALGIFVFPDYQELLIALMLFIYSYLVLIQKAIWGFAVIRKKPGRIKHQEKVAQIGSIYLFILGLFFIMGQFVTVPNKEVIFFMAILLVTFGFYFYTNRKLLR</sequence>
<feature type="transmembrane region" description="Helical" evidence="1">
    <location>
        <begin position="110"/>
        <end position="130"/>
    </location>
</feature>
<name>A0ABS2ZE11_9BACL</name>